<evidence type="ECO:0000313" key="4">
    <source>
        <dbReference type="EMBL" id="JAP96949.1"/>
    </source>
</evidence>
<dbReference type="EMBL" id="GBHO01002745">
    <property type="protein sequence ID" value="JAG40859.1"/>
    <property type="molecule type" value="Transcribed_RNA"/>
</dbReference>
<gene>
    <name evidence="2" type="primary">TCTEX1D2</name>
    <name evidence="2" type="ORF">CM83_39190</name>
    <name evidence="4" type="ORF">g.40156</name>
</gene>
<name>A0A0A9Z8T5_LYGHE</name>
<dbReference type="GO" id="GO:0007018">
    <property type="term" value="P:microtubule-based movement"/>
    <property type="evidence" value="ECO:0007669"/>
    <property type="project" value="TreeGrafter"/>
</dbReference>
<dbReference type="CDD" id="cd21459">
    <property type="entry name" value="DLC-like_TCTEX1D2"/>
    <property type="match status" value="1"/>
</dbReference>
<accession>A0A0A9Z8T5</accession>
<dbReference type="EMBL" id="GBRD01003958">
    <property type="protein sequence ID" value="JAG61863.1"/>
    <property type="molecule type" value="Transcribed_RNA"/>
</dbReference>
<dbReference type="GO" id="GO:0005868">
    <property type="term" value="C:cytoplasmic dynein complex"/>
    <property type="evidence" value="ECO:0007669"/>
    <property type="project" value="TreeGrafter"/>
</dbReference>
<dbReference type="Gene3D" id="3.30.1140.40">
    <property type="entry name" value="Tctex-1"/>
    <property type="match status" value="1"/>
</dbReference>
<dbReference type="InterPro" id="IPR005334">
    <property type="entry name" value="Tctex-1-like"/>
</dbReference>
<dbReference type="PANTHER" id="PTHR21255:SF7">
    <property type="entry name" value="DYNEIN LIGHT CHAIN TCTEX-TYPE PROTEIN 2B"/>
    <property type="match status" value="1"/>
</dbReference>
<reference evidence="2" key="2">
    <citation type="submission" date="2014-07" db="EMBL/GenBank/DDBJ databases">
        <authorList>
            <person name="Hull J."/>
        </authorList>
    </citation>
    <scope>NUCLEOTIDE SEQUENCE</scope>
</reference>
<evidence type="ECO:0000313" key="2">
    <source>
        <dbReference type="EMBL" id="JAG40859.1"/>
    </source>
</evidence>
<evidence type="ECO:0000256" key="1">
    <source>
        <dbReference type="ARBA" id="ARBA00005361"/>
    </source>
</evidence>
<reference evidence="2" key="1">
    <citation type="journal article" date="2014" name="PLoS ONE">
        <title>Transcriptome-Based Identification of ABC Transporters in the Western Tarnished Plant Bug Lygus hesperus.</title>
        <authorList>
            <person name="Hull J.J."/>
            <person name="Chaney K."/>
            <person name="Geib S.M."/>
            <person name="Fabrick J.A."/>
            <person name="Brent C.S."/>
            <person name="Walsh D."/>
            <person name="Lavine L.C."/>
        </authorList>
    </citation>
    <scope>NUCLEOTIDE SEQUENCE</scope>
</reference>
<proteinExistence type="inferred from homology"/>
<comment type="similarity">
    <text evidence="1">Belongs to the dynein light chain Tctex-type family.</text>
</comment>
<dbReference type="InterPro" id="IPR038586">
    <property type="entry name" value="Tctex-1-like_sf"/>
</dbReference>
<organism evidence="2">
    <name type="scientific">Lygus hesperus</name>
    <name type="common">Western plant bug</name>
    <dbReference type="NCBI Taxonomy" id="30085"/>
    <lineage>
        <taxon>Eukaryota</taxon>
        <taxon>Metazoa</taxon>
        <taxon>Ecdysozoa</taxon>
        <taxon>Arthropoda</taxon>
        <taxon>Hexapoda</taxon>
        <taxon>Insecta</taxon>
        <taxon>Pterygota</taxon>
        <taxon>Neoptera</taxon>
        <taxon>Paraneoptera</taxon>
        <taxon>Hemiptera</taxon>
        <taxon>Heteroptera</taxon>
        <taxon>Panheteroptera</taxon>
        <taxon>Cimicomorpha</taxon>
        <taxon>Miridae</taxon>
        <taxon>Mirini</taxon>
        <taxon>Lygus</taxon>
    </lineage>
</organism>
<dbReference type="EMBL" id="GDHC01021679">
    <property type="protein sequence ID" value="JAP96949.1"/>
    <property type="molecule type" value="Transcribed_RNA"/>
</dbReference>
<reference evidence="3" key="3">
    <citation type="submission" date="2014-09" db="EMBL/GenBank/DDBJ databases">
        <authorList>
            <person name="Magalhaes I.L.F."/>
            <person name="Oliveira U."/>
            <person name="Santos F.R."/>
            <person name="Vidigal T.H.D.A."/>
            <person name="Brescovit A.D."/>
            <person name="Santos A.J."/>
        </authorList>
    </citation>
    <scope>NUCLEOTIDE SEQUENCE</scope>
</reference>
<dbReference type="GO" id="GO:0045505">
    <property type="term" value="F:dynein intermediate chain binding"/>
    <property type="evidence" value="ECO:0007669"/>
    <property type="project" value="TreeGrafter"/>
</dbReference>
<dbReference type="PANTHER" id="PTHR21255">
    <property type="entry name" value="T-COMPLEX-ASSOCIATED-TESTIS-EXPRESSED 1/ DYNEIN LIGHT CHAIN"/>
    <property type="match status" value="1"/>
</dbReference>
<sequence>MTTKGKGKKDDKKKIPEYDDADLLLDPELPDLSKFEKTEDLTPYKQFQIRPDFEDKFKTNFVREEISNTLHLLLTGKKYSDEEAQEVSMHVADHIRNRIQSSIAPRYKIIVHVVLGEFKGGGVKSGARCLWDPECDAFVSEHFINESLFCVATVFGVLLY</sequence>
<reference evidence="4" key="4">
    <citation type="journal article" date="2016" name="Gigascience">
        <title>De novo construction of an expanded transcriptome assembly for the western tarnished plant bug, Lygus hesperus.</title>
        <authorList>
            <person name="Tassone E.E."/>
            <person name="Geib S.M."/>
            <person name="Hall B."/>
            <person name="Fabrick J.A."/>
            <person name="Brent C.S."/>
            <person name="Hull J.J."/>
        </authorList>
    </citation>
    <scope>NUCLEOTIDE SEQUENCE</scope>
</reference>
<protein>
    <submittedName>
        <fullName evidence="2">Tctex1 domain-containing protein 2</fullName>
    </submittedName>
</protein>
<dbReference type="Pfam" id="PF03645">
    <property type="entry name" value="Tctex-1"/>
    <property type="match status" value="1"/>
</dbReference>
<evidence type="ECO:0000313" key="3">
    <source>
        <dbReference type="EMBL" id="JAG61863.1"/>
    </source>
</evidence>
<dbReference type="AlphaFoldDB" id="A0A0A9Z8T5"/>
<dbReference type="GO" id="GO:0005737">
    <property type="term" value="C:cytoplasm"/>
    <property type="evidence" value="ECO:0007669"/>
    <property type="project" value="TreeGrafter"/>
</dbReference>